<organism evidence="13 14">
    <name type="scientific">Aphanomyces euteiches</name>
    <dbReference type="NCBI Taxonomy" id="100861"/>
    <lineage>
        <taxon>Eukaryota</taxon>
        <taxon>Sar</taxon>
        <taxon>Stramenopiles</taxon>
        <taxon>Oomycota</taxon>
        <taxon>Saprolegniomycetes</taxon>
        <taxon>Saprolegniales</taxon>
        <taxon>Verrucalvaceae</taxon>
        <taxon>Aphanomyces</taxon>
    </lineage>
</organism>
<evidence type="ECO:0000256" key="11">
    <source>
        <dbReference type="SAM" id="Phobius"/>
    </source>
</evidence>
<dbReference type="Pfam" id="PF03188">
    <property type="entry name" value="Cytochrom_B561"/>
    <property type="match status" value="1"/>
</dbReference>
<dbReference type="VEuPathDB" id="FungiDB:AeMF1_021653"/>
<evidence type="ECO:0000256" key="7">
    <source>
        <dbReference type="ARBA" id="ARBA00022982"/>
    </source>
</evidence>
<protein>
    <recommendedName>
        <fullName evidence="12">Cytochrome b561 domain-containing protein</fullName>
    </recommendedName>
</protein>
<keyword evidence="9" id="KW-0408">Iron</keyword>
<dbReference type="InterPro" id="IPR006593">
    <property type="entry name" value="Cyt_b561/ferric_Rdtase_TM"/>
</dbReference>
<keyword evidence="8 11" id="KW-1133">Transmembrane helix</keyword>
<evidence type="ECO:0000256" key="4">
    <source>
        <dbReference type="ARBA" id="ARBA00022617"/>
    </source>
</evidence>
<evidence type="ECO:0000313" key="14">
    <source>
        <dbReference type="Proteomes" id="UP000481153"/>
    </source>
</evidence>
<feature type="transmembrane region" description="Helical" evidence="11">
    <location>
        <begin position="206"/>
        <end position="231"/>
    </location>
</feature>
<evidence type="ECO:0000256" key="10">
    <source>
        <dbReference type="ARBA" id="ARBA00023136"/>
    </source>
</evidence>
<dbReference type="PANTHER" id="PTHR10106">
    <property type="entry name" value="CYTOCHROME B561-RELATED"/>
    <property type="match status" value="1"/>
</dbReference>
<evidence type="ECO:0000256" key="8">
    <source>
        <dbReference type="ARBA" id="ARBA00022989"/>
    </source>
</evidence>
<comment type="cofactor">
    <cofactor evidence="1">
        <name>heme b</name>
        <dbReference type="ChEBI" id="CHEBI:60344"/>
    </cofactor>
</comment>
<dbReference type="GO" id="GO:0016491">
    <property type="term" value="F:oxidoreductase activity"/>
    <property type="evidence" value="ECO:0007669"/>
    <property type="project" value="InterPro"/>
</dbReference>
<dbReference type="PROSITE" id="PS50939">
    <property type="entry name" value="CYTOCHROME_B561"/>
    <property type="match status" value="1"/>
</dbReference>
<feature type="transmembrane region" description="Helical" evidence="11">
    <location>
        <begin position="56"/>
        <end position="79"/>
    </location>
</feature>
<feature type="domain" description="Cytochrome b561" evidence="12">
    <location>
        <begin position="8"/>
        <end position="234"/>
    </location>
</feature>
<evidence type="ECO:0000256" key="9">
    <source>
        <dbReference type="ARBA" id="ARBA00023004"/>
    </source>
</evidence>
<feature type="transmembrane region" description="Helical" evidence="11">
    <location>
        <begin position="163"/>
        <end position="186"/>
    </location>
</feature>
<keyword evidence="10 11" id="KW-0472">Membrane</keyword>
<evidence type="ECO:0000313" key="13">
    <source>
        <dbReference type="EMBL" id="KAF0727469.1"/>
    </source>
</evidence>
<feature type="transmembrane region" description="Helical" evidence="11">
    <location>
        <begin position="126"/>
        <end position="151"/>
    </location>
</feature>
<dbReference type="EMBL" id="VJMJ01000194">
    <property type="protein sequence ID" value="KAF0727469.1"/>
    <property type="molecule type" value="Genomic_DNA"/>
</dbReference>
<keyword evidence="3" id="KW-0813">Transport</keyword>
<comment type="caution">
    <text evidence="13">The sequence shown here is derived from an EMBL/GenBank/DDBJ whole genome shotgun (WGS) entry which is preliminary data.</text>
</comment>
<dbReference type="PANTHER" id="PTHR10106:SF0">
    <property type="entry name" value="LD36721P"/>
    <property type="match status" value="1"/>
</dbReference>
<keyword evidence="14" id="KW-1185">Reference proteome</keyword>
<evidence type="ECO:0000256" key="6">
    <source>
        <dbReference type="ARBA" id="ARBA00022723"/>
    </source>
</evidence>
<evidence type="ECO:0000256" key="2">
    <source>
        <dbReference type="ARBA" id="ARBA00004141"/>
    </source>
</evidence>
<dbReference type="SMART" id="SM00665">
    <property type="entry name" value="B561"/>
    <property type="match status" value="1"/>
</dbReference>
<evidence type="ECO:0000259" key="12">
    <source>
        <dbReference type="PROSITE" id="PS50939"/>
    </source>
</evidence>
<keyword evidence="4" id="KW-0349">Heme</keyword>
<dbReference type="InterPro" id="IPR043205">
    <property type="entry name" value="CYB561/CYBRD1-like"/>
</dbReference>
<keyword evidence="7" id="KW-0249">Electron transport</keyword>
<evidence type="ECO:0000256" key="1">
    <source>
        <dbReference type="ARBA" id="ARBA00001970"/>
    </source>
</evidence>
<keyword evidence="6" id="KW-0479">Metal-binding</keyword>
<dbReference type="FunFam" id="1.20.120.1770:FF:000001">
    <property type="entry name" value="Cytochrome b reductase 1"/>
    <property type="match status" value="1"/>
</dbReference>
<accession>A0A6G0WJR6</accession>
<gene>
    <name evidence="13" type="ORF">Ae201684_014491</name>
</gene>
<evidence type="ECO:0000256" key="5">
    <source>
        <dbReference type="ARBA" id="ARBA00022692"/>
    </source>
</evidence>
<feature type="transmembrane region" description="Helical" evidence="11">
    <location>
        <begin position="91"/>
        <end position="114"/>
    </location>
</feature>
<dbReference type="GO" id="GO:0016020">
    <property type="term" value="C:membrane"/>
    <property type="evidence" value="ECO:0007669"/>
    <property type="project" value="UniProtKB-SubCell"/>
</dbReference>
<dbReference type="Proteomes" id="UP000481153">
    <property type="component" value="Unassembled WGS sequence"/>
</dbReference>
<keyword evidence="5 11" id="KW-0812">Transmembrane</keyword>
<comment type="subcellular location">
    <subcellularLocation>
        <location evidence="2">Membrane</location>
        <topology evidence="2">Multi-pass membrane protein</topology>
    </subcellularLocation>
</comment>
<proteinExistence type="predicted"/>
<dbReference type="Gene3D" id="1.20.120.1770">
    <property type="match status" value="1"/>
</dbReference>
<evidence type="ECO:0000256" key="3">
    <source>
        <dbReference type="ARBA" id="ARBA00022448"/>
    </source>
</evidence>
<sequence length="234" mass="25589">METLLRVMSCILSVVVFCLVLVWMSAVVTSYSKQSDGTVMTKDLSGFSWTTNDPRVFNWHPVLMSFGFVLCTSQAILVFETKPFTHRTNKLIHATCHTLTLVSVIIGTVAVFRFHNEHNIRNLYSLHSWLGISTLVLYAMQYMFGFLVYLYPGVGAKLRLQVLPNHIAFGIGLVAIVGMTAVAGIMEKLAFNGSCNVNGVLHGKSVQGYLTPGCALANTAGLLLLLLVVALTST</sequence>
<reference evidence="13 14" key="1">
    <citation type="submission" date="2019-07" db="EMBL/GenBank/DDBJ databases">
        <title>Genomics analysis of Aphanomyces spp. identifies a new class of oomycete effector associated with host adaptation.</title>
        <authorList>
            <person name="Gaulin E."/>
        </authorList>
    </citation>
    <scope>NUCLEOTIDE SEQUENCE [LARGE SCALE GENOMIC DNA]</scope>
    <source>
        <strain evidence="13 14">ATCC 201684</strain>
    </source>
</reference>
<dbReference type="GO" id="GO:0046872">
    <property type="term" value="F:metal ion binding"/>
    <property type="evidence" value="ECO:0007669"/>
    <property type="project" value="UniProtKB-KW"/>
</dbReference>
<dbReference type="AlphaFoldDB" id="A0A6G0WJR6"/>
<name>A0A6G0WJR6_9STRA</name>